<reference evidence="1 2" key="1">
    <citation type="submission" date="2008-07" db="EMBL/GenBank/DDBJ databases">
        <authorList>
            <person name="Tandeau de Marsac N."/>
            <person name="Ferriera S."/>
            <person name="Johnson J."/>
            <person name="Kravitz S."/>
            <person name="Beeson K."/>
            <person name="Sutton G."/>
            <person name="Rogers Y.-H."/>
            <person name="Friedman R."/>
            <person name="Frazier M."/>
            <person name="Venter J.C."/>
        </authorList>
    </citation>
    <scope>NUCLEOTIDE SEQUENCE [LARGE SCALE GENOMIC DNA]</scope>
    <source>
        <strain evidence="1 2">PCC 7420</strain>
    </source>
</reference>
<sequence length="139" mass="15512">MEIGNQMDTVQQQINALNYKVDAIYQSIEQLNNKVSQCLPQVQPMSTVDSELQASTAKVNDIPVYANPQLLDSGMEHKDILIEDKGEVAQFHTNHNGNHNSENSLSADVQVQRLTAQLTAAYNRIAALEEQLLARRIHS</sequence>
<dbReference type="Gene3D" id="1.20.1270.70">
    <property type="entry name" value="Designed single chain three-helix bundle"/>
    <property type="match status" value="1"/>
</dbReference>
<dbReference type="RefSeq" id="WP_006102039.1">
    <property type="nucleotide sequence ID" value="NZ_DS989852.1"/>
</dbReference>
<evidence type="ECO:0000313" key="1">
    <source>
        <dbReference type="EMBL" id="EDX74708.1"/>
    </source>
</evidence>
<dbReference type="AlphaFoldDB" id="B4VU36"/>
<name>B4VU36_9CYAN</name>
<dbReference type="EMBL" id="DS989852">
    <property type="protein sequence ID" value="EDX74708.1"/>
    <property type="molecule type" value="Genomic_DNA"/>
</dbReference>
<dbReference type="HOGENOM" id="CLU_125438_1_0_3"/>
<dbReference type="STRING" id="118168.MC7420_6186"/>
<proteinExistence type="predicted"/>
<accession>B4VU36</accession>
<dbReference type="eggNOG" id="ENOG5032YZQ">
    <property type="taxonomic scope" value="Bacteria"/>
</dbReference>
<evidence type="ECO:0000313" key="2">
    <source>
        <dbReference type="Proteomes" id="UP000003835"/>
    </source>
</evidence>
<gene>
    <name evidence="1" type="ORF">MC7420_6186</name>
</gene>
<keyword evidence="2" id="KW-1185">Reference proteome</keyword>
<organism evidence="1 2">
    <name type="scientific">Coleofasciculus chthonoplastes PCC 7420</name>
    <dbReference type="NCBI Taxonomy" id="118168"/>
    <lineage>
        <taxon>Bacteria</taxon>
        <taxon>Bacillati</taxon>
        <taxon>Cyanobacteriota</taxon>
        <taxon>Cyanophyceae</taxon>
        <taxon>Coleofasciculales</taxon>
        <taxon>Coleofasciculaceae</taxon>
        <taxon>Coleofasciculus</taxon>
    </lineage>
</organism>
<protein>
    <submittedName>
        <fullName evidence="1">Uncharacterized protein</fullName>
    </submittedName>
</protein>
<dbReference type="Proteomes" id="UP000003835">
    <property type="component" value="Unassembled WGS sequence"/>
</dbReference>